<evidence type="ECO:0000313" key="2">
    <source>
        <dbReference type="EMBL" id="XCG50808.1"/>
    </source>
</evidence>
<dbReference type="EMBL" id="CP159253">
    <property type="protein sequence ID" value="XCG50808.1"/>
    <property type="molecule type" value="Genomic_DNA"/>
</dbReference>
<feature type="region of interest" description="Disordered" evidence="1">
    <location>
        <begin position="1"/>
        <end position="23"/>
    </location>
</feature>
<accession>A0AAU8CVE6</accession>
<name>A0AAU8CVE6_9HYPH</name>
<gene>
    <name evidence="2" type="ORF">ABVK50_10150</name>
</gene>
<organism evidence="2">
    <name type="scientific">Mesorhizobium sp. WSM2240</name>
    <dbReference type="NCBI Taxonomy" id="3228851"/>
    <lineage>
        <taxon>Bacteria</taxon>
        <taxon>Pseudomonadati</taxon>
        <taxon>Pseudomonadota</taxon>
        <taxon>Alphaproteobacteria</taxon>
        <taxon>Hyphomicrobiales</taxon>
        <taxon>Phyllobacteriaceae</taxon>
        <taxon>Mesorhizobium</taxon>
    </lineage>
</organism>
<protein>
    <submittedName>
        <fullName evidence="2">Uncharacterized protein</fullName>
    </submittedName>
</protein>
<dbReference type="RefSeq" id="WP_353641685.1">
    <property type="nucleotide sequence ID" value="NZ_CP159253.1"/>
</dbReference>
<evidence type="ECO:0000256" key="1">
    <source>
        <dbReference type="SAM" id="MobiDB-lite"/>
    </source>
</evidence>
<reference evidence="2" key="1">
    <citation type="submission" date="2024-06" db="EMBL/GenBank/DDBJ databases">
        <title>Mesorhizobium karijinii sp. nov., a symbiont of the iconic Swainsona formosa from arid Australia.</title>
        <authorList>
            <person name="Hill Y.J."/>
            <person name="Watkin E.L.J."/>
            <person name="O'Hara G.W."/>
            <person name="Terpolilli J."/>
            <person name="Tye M.L."/>
            <person name="Kohlmeier M.G."/>
        </authorList>
    </citation>
    <scope>NUCLEOTIDE SEQUENCE</scope>
    <source>
        <strain evidence="2">WSM2240</strain>
    </source>
</reference>
<proteinExistence type="predicted"/>
<sequence>MNRNPPTPESKTDKPAAHEAPAAEEDGGTFTFFPIASLEDKNNYKQYYFIFPDGKIQKRVFLDTVDDRHRELLICIHYIMWSAKYFLKEGDGINIVDRDCPWDFELSVNDKDNFFVEITAIADNKTLHVINKREQRVASVRHKEAITLRELKKLNEMFPNSETDEEIARYQHAGLTNDHKVANPWFGTGKQLFTSFLPPPDKSLSEIIRSAIQNKTGKGHEGKERTVLILDNRTSLYDGKDVLAASEELGEFLAASPFREIWFYTGFFSDNDGQNSEFSYIAVKLPPDQERRFLETAAKRVPDKRGRYLMTL</sequence>
<dbReference type="AlphaFoldDB" id="A0AAU8CVE6"/>